<dbReference type="RefSeq" id="WP_284379261.1">
    <property type="nucleotide sequence ID" value="NZ_BSNN01000007.1"/>
</dbReference>
<comment type="caution">
    <text evidence="17">The sequence shown here is derived from an EMBL/GenBank/DDBJ whole genome shotgun (WGS) entry which is preliminary data.</text>
</comment>
<evidence type="ECO:0000313" key="17">
    <source>
        <dbReference type="EMBL" id="GLQ35982.1"/>
    </source>
</evidence>
<evidence type="ECO:0000256" key="1">
    <source>
        <dbReference type="ARBA" id="ARBA00004571"/>
    </source>
</evidence>
<gene>
    <name evidence="17" type="ORF">GCM10007939_22660</name>
</gene>
<feature type="domain" description="Polysaccharide export protein N-terminal" evidence="15">
    <location>
        <begin position="96"/>
        <end position="181"/>
    </location>
</feature>
<dbReference type="Pfam" id="PF02563">
    <property type="entry name" value="Poly_export"/>
    <property type="match status" value="1"/>
</dbReference>
<keyword evidence="11" id="KW-0472">Membrane</keyword>
<dbReference type="Gene3D" id="3.10.560.10">
    <property type="entry name" value="Outer membrane lipoprotein wza domain like"/>
    <property type="match status" value="2"/>
</dbReference>
<name>A0ABQ5VX33_9RHOB</name>
<keyword evidence="10" id="KW-0626">Porin</keyword>
<comment type="similarity">
    <text evidence="2">Belongs to the BexD/CtrA/VexA family.</text>
</comment>
<dbReference type="PROSITE" id="PS51257">
    <property type="entry name" value="PROKAR_LIPOPROTEIN"/>
    <property type="match status" value="1"/>
</dbReference>
<dbReference type="InterPro" id="IPR049712">
    <property type="entry name" value="Poly_export"/>
</dbReference>
<dbReference type="PANTHER" id="PTHR33619">
    <property type="entry name" value="POLYSACCHARIDE EXPORT PROTEIN GFCE-RELATED"/>
    <property type="match status" value="1"/>
</dbReference>
<dbReference type="Proteomes" id="UP001156694">
    <property type="component" value="Unassembled WGS sequence"/>
</dbReference>
<dbReference type="Pfam" id="PF22461">
    <property type="entry name" value="SLBB_2"/>
    <property type="match status" value="2"/>
</dbReference>
<dbReference type="Gene3D" id="3.30.1950.10">
    <property type="entry name" value="wza like domain"/>
    <property type="match status" value="1"/>
</dbReference>
<feature type="domain" description="SLBB" evidence="16">
    <location>
        <begin position="317"/>
        <end position="402"/>
    </location>
</feature>
<evidence type="ECO:0000256" key="13">
    <source>
        <dbReference type="ARBA" id="ARBA00023237"/>
    </source>
</evidence>
<evidence type="ECO:0000313" key="18">
    <source>
        <dbReference type="Proteomes" id="UP001156694"/>
    </source>
</evidence>
<keyword evidence="13" id="KW-0998">Cell outer membrane</keyword>
<dbReference type="InterPro" id="IPR003715">
    <property type="entry name" value="Poly_export_N"/>
</dbReference>
<dbReference type="EMBL" id="BSNN01000007">
    <property type="protein sequence ID" value="GLQ35982.1"/>
    <property type="molecule type" value="Genomic_DNA"/>
</dbReference>
<dbReference type="PANTHER" id="PTHR33619:SF3">
    <property type="entry name" value="POLYSACCHARIDE EXPORT PROTEIN GFCE-RELATED"/>
    <property type="match status" value="1"/>
</dbReference>
<keyword evidence="14" id="KW-0449">Lipoprotein</keyword>
<keyword evidence="9" id="KW-0406">Ion transport</keyword>
<dbReference type="InterPro" id="IPR054765">
    <property type="entry name" value="SLBB_dom"/>
</dbReference>
<evidence type="ECO:0000256" key="6">
    <source>
        <dbReference type="ARBA" id="ARBA00022692"/>
    </source>
</evidence>
<evidence type="ECO:0000259" key="16">
    <source>
        <dbReference type="Pfam" id="PF22461"/>
    </source>
</evidence>
<evidence type="ECO:0000256" key="12">
    <source>
        <dbReference type="ARBA" id="ARBA00023139"/>
    </source>
</evidence>
<comment type="subcellular location">
    <subcellularLocation>
        <location evidence="1">Cell outer membrane</location>
        <topology evidence="1">Multi-pass membrane protein</topology>
    </subcellularLocation>
</comment>
<evidence type="ECO:0000256" key="10">
    <source>
        <dbReference type="ARBA" id="ARBA00023114"/>
    </source>
</evidence>
<evidence type="ECO:0000256" key="8">
    <source>
        <dbReference type="ARBA" id="ARBA00023047"/>
    </source>
</evidence>
<proteinExistence type="inferred from homology"/>
<evidence type="ECO:0000259" key="15">
    <source>
        <dbReference type="Pfam" id="PF02563"/>
    </source>
</evidence>
<reference evidence="18" key="1">
    <citation type="journal article" date="2019" name="Int. J. Syst. Evol. Microbiol.">
        <title>The Global Catalogue of Microorganisms (GCM) 10K type strain sequencing project: providing services to taxonomists for standard genome sequencing and annotation.</title>
        <authorList>
            <consortium name="The Broad Institute Genomics Platform"/>
            <consortium name="The Broad Institute Genome Sequencing Center for Infectious Disease"/>
            <person name="Wu L."/>
            <person name="Ma J."/>
        </authorList>
    </citation>
    <scope>NUCLEOTIDE SEQUENCE [LARGE SCALE GENOMIC DNA]</scope>
    <source>
        <strain evidence="18">NBRC 110140</strain>
    </source>
</reference>
<keyword evidence="6" id="KW-0812">Transmembrane</keyword>
<keyword evidence="12" id="KW-0564">Palmitate</keyword>
<keyword evidence="3" id="KW-0813">Transport</keyword>
<evidence type="ECO:0000256" key="14">
    <source>
        <dbReference type="ARBA" id="ARBA00023288"/>
    </source>
</evidence>
<feature type="domain" description="SLBB" evidence="16">
    <location>
        <begin position="187"/>
        <end position="265"/>
    </location>
</feature>
<accession>A0ABQ5VX33</accession>
<protein>
    <recommendedName>
        <fullName evidence="19">Polysaccharide export outer membrane protein</fullName>
    </recommendedName>
</protein>
<keyword evidence="5" id="KW-0762">Sugar transport</keyword>
<evidence type="ECO:0000256" key="4">
    <source>
        <dbReference type="ARBA" id="ARBA00022452"/>
    </source>
</evidence>
<keyword evidence="8" id="KW-0625">Polysaccharide transport</keyword>
<evidence type="ECO:0000256" key="5">
    <source>
        <dbReference type="ARBA" id="ARBA00022597"/>
    </source>
</evidence>
<keyword evidence="7" id="KW-0732">Signal</keyword>
<evidence type="ECO:0000256" key="2">
    <source>
        <dbReference type="ARBA" id="ARBA00009450"/>
    </source>
</evidence>
<keyword evidence="18" id="KW-1185">Reference proteome</keyword>
<evidence type="ECO:0000256" key="9">
    <source>
        <dbReference type="ARBA" id="ARBA00023065"/>
    </source>
</evidence>
<evidence type="ECO:0000256" key="3">
    <source>
        <dbReference type="ARBA" id="ARBA00022448"/>
    </source>
</evidence>
<evidence type="ECO:0000256" key="7">
    <source>
        <dbReference type="ARBA" id="ARBA00022729"/>
    </source>
</evidence>
<organism evidence="17 18">
    <name type="scientific">Amylibacter marinus</name>
    <dbReference type="NCBI Taxonomy" id="1475483"/>
    <lineage>
        <taxon>Bacteria</taxon>
        <taxon>Pseudomonadati</taxon>
        <taxon>Pseudomonadota</taxon>
        <taxon>Alphaproteobacteria</taxon>
        <taxon>Rhodobacterales</taxon>
        <taxon>Paracoccaceae</taxon>
        <taxon>Amylibacter</taxon>
    </lineage>
</organism>
<evidence type="ECO:0000256" key="11">
    <source>
        <dbReference type="ARBA" id="ARBA00023136"/>
    </source>
</evidence>
<evidence type="ECO:0008006" key="19">
    <source>
        <dbReference type="Google" id="ProtNLM"/>
    </source>
</evidence>
<keyword evidence="4" id="KW-1134">Transmembrane beta strand</keyword>
<sequence>MRKLLLALPLVISGCGVIYTTQSVDKNNELVQVIEVSPSTLNQANASYYKPKKLPAVFKQVSGQAPTIAPDSQPGAIETRPAIPATIQTSVPPRAARSPYLIGVADVLLLATPAPSTQEELTGLVASQNKRQGYTVQDDGSIAVPDVGRIRVAEMTLEQAENAVFAALVDRQIDPKFSLEIAEFNSQRVSLAGSVRTPMLAPISIQPLTLQDALSVAGGVVVADPAYAVVRINRDGQTYQIPLTELRSRPALQKTRLVGGDAIFVDQDYRIDQARAHAAEALNLAQMRNAVRRANAAEARANFQSQLELGAIKRDYVYLAGEVTRQGRFPLPFETKATLADALYSEGGVQNDTGDIGEIYLIRFAPKDAEKPIIALHIDAGDAINLLMATRLELRPDDIVFVSEQKVTTWNRVLSQSLPTLNLADRVSN</sequence>